<keyword evidence="5 10" id="KW-0658">Purine biosynthesis</keyword>
<dbReference type="SUPFAM" id="SSF53927">
    <property type="entry name" value="Cytidine deaminase-like"/>
    <property type="match status" value="1"/>
</dbReference>
<dbReference type="NCBIfam" id="NF002049">
    <property type="entry name" value="PRK00881.1"/>
    <property type="match status" value="1"/>
</dbReference>
<dbReference type="GO" id="GO:0005829">
    <property type="term" value="C:cytosol"/>
    <property type="evidence" value="ECO:0007669"/>
    <property type="project" value="TreeGrafter"/>
</dbReference>
<dbReference type="EMBL" id="CP000910">
    <property type="protein sequence ID" value="ABY21997.1"/>
    <property type="molecule type" value="Genomic_DNA"/>
</dbReference>
<evidence type="ECO:0000313" key="12">
    <source>
        <dbReference type="EMBL" id="ABY21997.1"/>
    </source>
</evidence>
<dbReference type="HOGENOM" id="CLU_016316_5_2_11"/>
<organism evidence="12 13">
    <name type="scientific">Renibacterium salmoninarum (strain ATCC 33209 / DSM 20767 / JCM 11484 / NBRC 15589 / NCIMB 2235)</name>
    <dbReference type="NCBI Taxonomy" id="288705"/>
    <lineage>
        <taxon>Bacteria</taxon>
        <taxon>Bacillati</taxon>
        <taxon>Actinomycetota</taxon>
        <taxon>Actinomycetes</taxon>
        <taxon>Micrococcales</taxon>
        <taxon>Micrococcaceae</taxon>
        <taxon>Renibacterium</taxon>
    </lineage>
</organism>
<dbReference type="InterPro" id="IPR011607">
    <property type="entry name" value="MGS-like_dom"/>
</dbReference>
<keyword evidence="4 10" id="KW-0808">Transferase</keyword>
<keyword evidence="6 10" id="KW-0378">Hydrolase</keyword>
<dbReference type="eggNOG" id="COG0138">
    <property type="taxonomic scope" value="Bacteria"/>
</dbReference>
<comment type="catalytic activity">
    <reaction evidence="9 10">
        <text>IMP + H2O = 5-formamido-1-(5-phospho-D-ribosyl)imidazole-4-carboxamide</text>
        <dbReference type="Rhea" id="RHEA:18445"/>
        <dbReference type="ChEBI" id="CHEBI:15377"/>
        <dbReference type="ChEBI" id="CHEBI:58053"/>
        <dbReference type="ChEBI" id="CHEBI:58467"/>
        <dbReference type="EC" id="3.5.4.10"/>
    </reaction>
</comment>
<keyword evidence="7 10" id="KW-0511">Multifunctional enzyme</keyword>
<evidence type="ECO:0000256" key="7">
    <source>
        <dbReference type="ARBA" id="ARBA00023268"/>
    </source>
</evidence>
<dbReference type="KEGG" id="rsa:RSal33209_0241"/>
<evidence type="ECO:0000256" key="8">
    <source>
        <dbReference type="ARBA" id="ARBA00050488"/>
    </source>
</evidence>
<name>A9WLT2_RENSM</name>
<dbReference type="GO" id="GO:0004643">
    <property type="term" value="F:phosphoribosylaminoimidazolecarboxamide formyltransferase activity"/>
    <property type="evidence" value="ECO:0007669"/>
    <property type="project" value="UniProtKB-UniRule"/>
</dbReference>
<dbReference type="EC" id="2.1.2.3" evidence="10"/>
<dbReference type="Gene3D" id="3.40.140.20">
    <property type="match status" value="2"/>
</dbReference>
<dbReference type="Gene3D" id="3.40.50.1380">
    <property type="entry name" value="Methylglyoxal synthase-like domain"/>
    <property type="match status" value="1"/>
</dbReference>
<dbReference type="GO" id="GO:0003937">
    <property type="term" value="F:IMP cyclohydrolase activity"/>
    <property type="evidence" value="ECO:0007669"/>
    <property type="project" value="UniProtKB-UniRule"/>
</dbReference>
<dbReference type="Pfam" id="PF01808">
    <property type="entry name" value="AICARFT_IMPCHas"/>
    <property type="match status" value="1"/>
</dbReference>
<evidence type="ECO:0000256" key="4">
    <source>
        <dbReference type="ARBA" id="ARBA00022679"/>
    </source>
</evidence>
<dbReference type="InterPro" id="IPR024051">
    <property type="entry name" value="AICAR_Tfase_dup_dom_sf"/>
</dbReference>
<evidence type="ECO:0000256" key="3">
    <source>
        <dbReference type="ARBA" id="ARBA00007667"/>
    </source>
</evidence>
<dbReference type="Proteomes" id="UP000002007">
    <property type="component" value="Chromosome"/>
</dbReference>
<evidence type="ECO:0000256" key="2">
    <source>
        <dbReference type="ARBA" id="ARBA00004954"/>
    </source>
</evidence>
<evidence type="ECO:0000313" key="13">
    <source>
        <dbReference type="Proteomes" id="UP000002007"/>
    </source>
</evidence>
<protein>
    <recommendedName>
        <fullName evidence="10">Bifunctional purine biosynthesis protein PurH</fullName>
    </recommendedName>
    <domain>
        <recommendedName>
            <fullName evidence="10">Phosphoribosylaminoimidazolecarboxamide formyltransferase</fullName>
            <ecNumber evidence="10">2.1.2.3</ecNumber>
        </recommendedName>
        <alternativeName>
            <fullName evidence="10">AICAR transformylase</fullName>
        </alternativeName>
    </domain>
    <domain>
        <recommendedName>
            <fullName evidence="10">IMP cyclohydrolase</fullName>
            <ecNumber evidence="10">3.5.4.10</ecNumber>
        </recommendedName>
        <alternativeName>
            <fullName evidence="10">ATIC</fullName>
        </alternativeName>
        <alternativeName>
            <fullName evidence="10">IMP synthase</fullName>
        </alternativeName>
        <alternativeName>
            <fullName evidence="10">Inosinicase</fullName>
        </alternativeName>
    </domain>
</protein>
<dbReference type="AlphaFoldDB" id="A9WLT2"/>
<dbReference type="PANTHER" id="PTHR11692">
    <property type="entry name" value="BIFUNCTIONAL PURINE BIOSYNTHESIS PROTEIN PURH"/>
    <property type="match status" value="1"/>
</dbReference>
<comment type="similarity">
    <text evidence="3 10">Belongs to the PurH family.</text>
</comment>
<comment type="pathway">
    <text evidence="2 10">Purine metabolism; IMP biosynthesis via de novo pathway; 5-formamido-1-(5-phospho-D-ribosyl)imidazole-4-carboxamide from 5-amino-1-(5-phospho-D-ribosyl)imidazole-4-carboxamide (10-formyl THF route): step 1/1.</text>
</comment>
<evidence type="ECO:0000259" key="11">
    <source>
        <dbReference type="PROSITE" id="PS51855"/>
    </source>
</evidence>
<dbReference type="STRING" id="288705.RSal33209_0241"/>
<comment type="pathway">
    <text evidence="1 10">Purine metabolism; IMP biosynthesis via de novo pathway; IMP from 5-formamido-1-(5-phospho-D-ribosyl)imidazole-4-carboxamide: step 1/1.</text>
</comment>
<feature type="domain" description="MGS-like" evidence="11">
    <location>
        <begin position="1"/>
        <end position="146"/>
    </location>
</feature>
<dbReference type="InterPro" id="IPR036914">
    <property type="entry name" value="MGS-like_dom_sf"/>
</dbReference>
<evidence type="ECO:0000256" key="9">
    <source>
        <dbReference type="ARBA" id="ARBA00050687"/>
    </source>
</evidence>
<comment type="catalytic activity">
    <reaction evidence="8 10">
        <text>(6R)-10-formyltetrahydrofolate + 5-amino-1-(5-phospho-beta-D-ribosyl)imidazole-4-carboxamide = 5-formamido-1-(5-phospho-D-ribosyl)imidazole-4-carboxamide + (6S)-5,6,7,8-tetrahydrofolate</text>
        <dbReference type="Rhea" id="RHEA:22192"/>
        <dbReference type="ChEBI" id="CHEBI:57453"/>
        <dbReference type="ChEBI" id="CHEBI:58467"/>
        <dbReference type="ChEBI" id="CHEBI:58475"/>
        <dbReference type="ChEBI" id="CHEBI:195366"/>
        <dbReference type="EC" id="2.1.2.3"/>
    </reaction>
</comment>
<dbReference type="CDD" id="cd01421">
    <property type="entry name" value="IMPCH"/>
    <property type="match status" value="1"/>
</dbReference>
<evidence type="ECO:0000256" key="5">
    <source>
        <dbReference type="ARBA" id="ARBA00022755"/>
    </source>
</evidence>
<dbReference type="Pfam" id="PF02142">
    <property type="entry name" value="MGS"/>
    <property type="match status" value="1"/>
</dbReference>
<dbReference type="FunFam" id="3.40.140.20:FF:000001">
    <property type="entry name" value="Bifunctional purine biosynthesis protein PurH"/>
    <property type="match status" value="1"/>
</dbReference>
<dbReference type="PANTHER" id="PTHR11692:SF0">
    <property type="entry name" value="BIFUNCTIONAL PURINE BIOSYNTHESIS PROTEIN ATIC"/>
    <property type="match status" value="1"/>
</dbReference>
<dbReference type="InterPro" id="IPR002695">
    <property type="entry name" value="PurH-like"/>
</dbReference>
<dbReference type="SMART" id="SM00851">
    <property type="entry name" value="MGS"/>
    <property type="match status" value="1"/>
</dbReference>
<dbReference type="SMR" id="A9WLT2"/>
<gene>
    <name evidence="10" type="primary">purH</name>
    <name evidence="12" type="ordered locus">RSal33209_0241</name>
</gene>
<dbReference type="SUPFAM" id="SSF52335">
    <property type="entry name" value="Methylglyoxal synthase-like"/>
    <property type="match status" value="1"/>
</dbReference>
<dbReference type="SMART" id="SM00798">
    <property type="entry name" value="AICARFT_IMPCHas"/>
    <property type="match status" value="1"/>
</dbReference>
<dbReference type="PROSITE" id="PS51855">
    <property type="entry name" value="MGS"/>
    <property type="match status" value="1"/>
</dbReference>
<dbReference type="EC" id="3.5.4.10" evidence="10"/>
<evidence type="ECO:0000256" key="1">
    <source>
        <dbReference type="ARBA" id="ARBA00004844"/>
    </source>
</evidence>
<comment type="domain">
    <text evidence="10">The IMP cyclohydrolase activity resides in the N-terminal region.</text>
</comment>
<evidence type="ECO:0000256" key="10">
    <source>
        <dbReference type="HAMAP-Rule" id="MF_00139"/>
    </source>
</evidence>
<dbReference type="InterPro" id="IPR016193">
    <property type="entry name" value="Cytidine_deaminase-like"/>
</dbReference>
<dbReference type="NCBIfam" id="TIGR00355">
    <property type="entry name" value="purH"/>
    <property type="match status" value="1"/>
</dbReference>
<dbReference type="PIRSF" id="PIRSF000414">
    <property type="entry name" value="AICARFT_IMPCHas"/>
    <property type="match status" value="1"/>
</dbReference>
<keyword evidence="13" id="KW-1185">Reference proteome</keyword>
<evidence type="ECO:0000256" key="6">
    <source>
        <dbReference type="ARBA" id="ARBA00022801"/>
    </source>
</evidence>
<dbReference type="HAMAP" id="MF_00139">
    <property type="entry name" value="PurH"/>
    <property type="match status" value="1"/>
</dbReference>
<reference evidence="13" key="1">
    <citation type="journal article" date="2008" name="J. Bacteriol.">
        <title>Genome sequence of the fish pathogen Renibacterium salmoninarum suggests reductive evolution away from an environmental Arthrobacter ancestor.</title>
        <authorList>
            <person name="Wiens G.D."/>
            <person name="Rockey D.D."/>
            <person name="Wu Z."/>
            <person name="Chang J."/>
            <person name="Levy R."/>
            <person name="Crane S."/>
            <person name="Chen D.S."/>
            <person name="Capri G.R."/>
            <person name="Burnett J.R."/>
            <person name="Sudheesh P.S."/>
            <person name="Schipma M.J."/>
            <person name="Burd H."/>
            <person name="Bhattacharyya A."/>
            <person name="Rhodes L.D."/>
            <person name="Kaul R."/>
            <person name="Strom M.S."/>
        </authorList>
    </citation>
    <scope>NUCLEOTIDE SEQUENCE [LARGE SCALE GENOMIC DNA]</scope>
    <source>
        <strain evidence="13">ATCC 33209 / DSM 20767 / JCM 11484 / NBRC 15589 / NCIMB 2235</strain>
    </source>
</reference>
<sequence>MIPIRRALISVYDKTGVEELAAGLHAAGVVIVSTGSTAARLRSAGIPVTGVEEVTGSPEMLDGRVKTLHPRIHAGILADRRLSDHVQQLSDHQIDAFDLVVVNLYPFVETVRSGAEQDAVVEQIDIGGPSMVRAAAKNHASVAVVVDPARYVDVVLAAQQGGFSLAVRQQLAAAAFAHTAAYDTAVASWTAAQFGDGTDPANNWPPYAGLALERSEVLRYGENPHQAAALYVDKAAAPGIAQADQLHGKAMSYNNFVDADAALRAAFDFSEPAVAIIKHANPCGIAVASADAVDPVAEAHARAHACDPMSAYGGVIAVNRPVTAGLAANLKGVLTEVIIAPSFEPEALERLQLRQDIRLLTLPEGYSRDAAEYRQVSGGVLVQMADTIEAEGDNPSNWTLAAGEAADEATLADLTFAWRAIRAAKSNAILLAHDGAAVGVGMGQVNRVDSCKLAVERANTLALDADGNPIERARGAVAASDAFFPFADGLQILLDAGVRAVVQPGGSKRDDEVIAAANAAGVTLYLTGARHFFH</sequence>
<dbReference type="FunFam" id="3.40.50.1380:FF:000001">
    <property type="entry name" value="Bifunctional purine biosynthesis protein PurH"/>
    <property type="match status" value="1"/>
</dbReference>
<proteinExistence type="inferred from homology"/>
<accession>A9WLT2</accession>
<dbReference type="GO" id="GO:0006189">
    <property type="term" value="P:'de novo' IMP biosynthetic process"/>
    <property type="evidence" value="ECO:0007669"/>
    <property type="project" value="UniProtKB-UniRule"/>
</dbReference>
<dbReference type="UniPathway" id="UPA00074">
    <property type="reaction ID" value="UER00133"/>
</dbReference>